<dbReference type="SUPFAM" id="SSF52540">
    <property type="entry name" value="P-loop containing nucleoside triphosphate hydrolases"/>
    <property type="match status" value="2"/>
</dbReference>
<evidence type="ECO:0000256" key="1">
    <source>
        <dbReference type="ARBA" id="ARBA00022741"/>
    </source>
</evidence>
<dbReference type="PROSITE" id="PS00211">
    <property type="entry name" value="ABC_TRANSPORTER_1"/>
    <property type="match status" value="1"/>
</dbReference>
<dbReference type="InterPro" id="IPR017871">
    <property type="entry name" value="ABC_transporter-like_CS"/>
</dbReference>
<dbReference type="AlphaFoldDB" id="A0A1E8F9Q4"/>
<dbReference type="Gene3D" id="3.40.50.300">
    <property type="entry name" value="P-loop containing nucleotide triphosphate hydrolases"/>
    <property type="match status" value="2"/>
</dbReference>
<dbReference type="STRING" id="1856405.BFC17_05680"/>
<dbReference type="InterPro" id="IPR027417">
    <property type="entry name" value="P-loop_NTPase"/>
</dbReference>
<dbReference type="PANTHER" id="PTHR43158:SF2">
    <property type="entry name" value="SKFA PEPTIDE EXPORT ATP-BINDING PROTEIN SKFE"/>
    <property type="match status" value="1"/>
</dbReference>
<evidence type="ECO:0000256" key="2">
    <source>
        <dbReference type="ARBA" id="ARBA00022840"/>
    </source>
</evidence>
<accession>A0A1E8F9Q4</accession>
<dbReference type="GO" id="GO:0016887">
    <property type="term" value="F:ATP hydrolysis activity"/>
    <property type="evidence" value="ECO:0007669"/>
    <property type="project" value="InterPro"/>
</dbReference>
<name>A0A1E8F9Q4_9ALTE</name>
<dbReference type="InterPro" id="IPR003439">
    <property type="entry name" value="ABC_transporter-like_ATP-bd"/>
</dbReference>
<evidence type="ECO:0000313" key="5">
    <source>
        <dbReference type="Proteomes" id="UP000176037"/>
    </source>
</evidence>
<keyword evidence="5" id="KW-1185">Reference proteome</keyword>
<keyword evidence="1" id="KW-0547">Nucleotide-binding</keyword>
<reference evidence="4 5" key="1">
    <citation type="submission" date="2016-09" db="EMBL/GenBank/DDBJ databases">
        <title>Alteromonas lipolytica, a new species isolated from sea water.</title>
        <authorList>
            <person name="Wu Y.-H."/>
            <person name="Cheng H."/>
            <person name="Xu X.-W."/>
        </authorList>
    </citation>
    <scope>NUCLEOTIDE SEQUENCE [LARGE SCALE GENOMIC DNA]</scope>
    <source>
        <strain evidence="4 5">JW12</strain>
    </source>
</reference>
<feature type="domain" description="ABC transporter" evidence="3">
    <location>
        <begin position="3"/>
        <end position="234"/>
    </location>
</feature>
<keyword evidence="2 4" id="KW-0067">ATP-binding</keyword>
<proteinExistence type="predicted"/>
<dbReference type="SMART" id="SM00382">
    <property type="entry name" value="AAA"/>
    <property type="match status" value="2"/>
</dbReference>
<dbReference type="PANTHER" id="PTHR43158">
    <property type="entry name" value="SKFA PEPTIDE EXPORT ATP-BINDING PROTEIN SKFE"/>
    <property type="match status" value="1"/>
</dbReference>
<organism evidence="4 5">
    <name type="scientific">Alteromonas lipolytica</name>
    <dbReference type="NCBI Taxonomy" id="1856405"/>
    <lineage>
        <taxon>Bacteria</taxon>
        <taxon>Pseudomonadati</taxon>
        <taxon>Pseudomonadota</taxon>
        <taxon>Gammaproteobacteria</taxon>
        <taxon>Alteromonadales</taxon>
        <taxon>Alteromonadaceae</taxon>
        <taxon>Alteromonas/Salinimonas group</taxon>
        <taxon>Alteromonas</taxon>
    </lineage>
</organism>
<dbReference type="InterPro" id="IPR003593">
    <property type="entry name" value="AAA+_ATPase"/>
</dbReference>
<dbReference type="GO" id="GO:0005524">
    <property type="term" value="F:ATP binding"/>
    <property type="evidence" value="ECO:0007669"/>
    <property type="project" value="UniProtKB-KW"/>
</dbReference>
<dbReference type="PROSITE" id="PS50893">
    <property type="entry name" value="ABC_TRANSPORTER_2"/>
    <property type="match status" value="2"/>
</dbReference>
<dbReference type="RefSeq" id="WP_070178170.1">
    <property type="nucleotide sequence ID" value="NZ_BMJR01000005.1"/>
</dbReference>
<evidence type="ECO:0000259" key="3">
    <source>
        <dbReference type="PROSITE" id="PS50893"/>
    </source>
</evidence>
<sequence>MSIVLNQLTVKLNDQLVAECPPLTIEPGQHTIISGLNGSGKSVLAAVLAGDGKVLAGQREISGRTGWVSVTQQQRIIEAERRKDDADILDVVPVPSSAREVILRGLPQPDKSQQALAELADLLGIAELLDREFLALSTGETRKVILTRELLLQPDWLVLDEPYDGLDVETVARFSAYLQTLAGRCTVIMVVNRVSEIPVWAGRLLFMQNYRVAWQVEAQPLNDEALTPLNQILHIQHNVKALPGRDSDCHAPLRSDPDAPLVNLIDGRVAWGDNVVFEHLNWTIRPGEHWQVTGPNGSGKTCLLTLITGDNPLCYSNNLNVFGYQRGSGESIWDIKQHLGIVSNSLHLQYRVNCSVADVVCSGFYDSIGLYKTPTDRQRMLCGEWLSAVGLDHEAKTPFQSLSFGDQRLLLIVRAMVKHPSLLILDEPCNGLDEVNRTKVLAMLELLAREGGTTLLYVNHHSEDKIPSIHRCLNMSDYR</sequence>
<feature type="domain" description="ABC transporter" evidence="3">
    <location>
        <begin position="262"/>
        <end position="479"/>
    </location>
</feature>
<gene>
    <name evidence="4" type="ORF">BFC17_05680</name>
</gene>
<dbReference type="NCBIfam" id="NF008186">
    <property type="entry name" value="PRK10938.1"/>
    <property type="match status" value="1"/>
</dbReference>
<dbReference type="OrthoDB" id="9805029at2"/>
<dbReference type="Proteomes" id="UP000176037">
    <property type="component" value="Unassembled WGS sequence"/>
</dbReference>
<protein>
    <submittedName>
        <fullName evidence="4">Molybdenum ABC transporter ATP-binding protein</fullName>
    </submittedName>
</protein>
<dbReference type="Pfam" id="PF00005">
    <property type="entry name" value="ABC_tran"/>
    <property type="match status" value="2"/>
</dbReference>
<dbReference type="EMBL" id="MJIC01000016">
    <property type="protein sequence ID" value="OFI32642.1"/>
    <property type="molecule type" value="Genomic_DNA"/>
</dbReference>
<evidence type="ECO:0000313" key="4">
    <source>
        <dbReference type="EMBL" id="OFI32642.1"/>
    </source>
</evidence>
<comment type="caution">
    <text evidence="4">The sequence shown here is derived from an EMBL/GenBank/DDBJ whole genome shotgun (WGS) entry which is preliminary data.</text>
</comment>